<gene>
    <name evidence="1" type="ORF">STIAU_1335</name>
</gene>
<dbReference type="Proteomes" id="UP000032702">
    <property type="component" value="Unassembled WGS sequence"/>
</dbReference>
<evidence type="ECO:0000313" key="1">
    <source>
        <dbReference type="EMBL" id="EAU65535.1"/>
    </source>
</evidence>
<accession>Q08YH8</accession>
<name>Q08YH8_STIAD</name>
<comment type="caution">
    <text evidence="1">The sequence shown here is derived from an EMBL/GenBank/DDBJ whole genome shotgun (WGS) entry which is preliminary data.</text>
</comment>
<organism evidence="1 2">
    <name type="scientific">Stigmatella aurantiaca (strain DW4/3-1)</name>
    <dbReference type="NCBI Taxonomy" id="378806"/>
    <lineage>
        <taxon>Bacteria</taxon>
        <taxon>Pseudomonadati</taxon>
        <taxon>Myxococcota</taxon>
        <taxon>Myxococcia</taxon>
        <taxon>Myxococcales</taxon>
        <taxon>Cystobacterineae</taxon>
        <taxon>Archangiaceae</taxon>
        <taxon>Stigmatella</taxon>
    </lineage>
</organism>
<dbReference type="AlphaFoldDB" id="Q08YH8"/>
<sequence>MVMDLFRRKVVGWAMGEHTDRHLALSGSPLSRC</sequence>
<dbReference type="EMBL" id="AAMD01000079">
    <property type="protein sequence ID" value="EAU65535.1"/>
    <property type="molecule type" value="Genomic_DNA"/>
</dbReference>
<protein>
    <submittedName>
        <fullName evidence="1">ISCps2, transposase OrfB</fullName>
    </submittedName>
</protein>
<reference evidence="1 2" key="1">
    <citation type="submission" date="2006-04" db="EMBL/GenBank/DDBJ databases">
        <authorList>
            <person name="Nierman W.C."/>
        </authorList>
    </citation>
    <scope>NUCLEOTIDE SEQUENCE [LARGE SCALE GENOMIC DNA]</scope>
    <source>
        <strain evidence="1 2">DW4/3-1</strain>
    </source>
</reference>
<evidence type="ECO:0000313" key="2">
    <source>
        <dbReference type="Proteomes" id="UP000032702"/>
    </source>
</evidence>
<proteinExistence type="predicted"/>